<accession>H2UH53</accession>
<dbReference type="InterPro" id="IPR017948">
    <property type="entry name" value="TGFb_CS"/>
</dbReference>
<reference evidence="10" key="3">
    <citation type="submission" date="2025-09" db="UniProtKB">
        <authorList>
            <consortium name="Ensembl"/>
        </authorList>
    </citation>
    <scope>IDENTIFICATION</scope>
</reference>
<evidence type="ECO:0000256" key="6">
    <source>
        <dbReference type="ARBA" id="ARBA00023157"/>
    </source>
</evidence>
<evidence type="ECO:0000313" key="11">
    <source>
        <dbReference type="Proteomes" id="UP000005226"/>
    </source>
</evidence>
<dbReference type="InterPro" id="IPR029034">
    <property type="entry name" value="Cystine-knot_cytokine"/>
</dbReference>
<evidence type="ECO:0000256" key="1">
    <source>
        <dbReference type="ARBA" id="ARBA00004613"/>
    </source>
</evidence>
<dbReference type="GeneTree" id="ENSGT00940000156279"/>
<keyword evidence="7" id="KW-0325">Glycoprotein</keyword>
<organism evidence="10 11">
    <name type="scientific">Takifugu rubripes</name>
    <name type="common">Japanese pufferfish</name>
    <name type="synonym">Fugu rubripes</name>
    <dbReference type="NCBI Taxonomy" id="31033"/>
    <lineage>
        <taxon>Eukaryota</taxon>
        <taxon>Metazoa</taxon>
        <taxon>Chordata</taxon>
        <taxon>Craniata</taxon>
        <taxon>Vertebrata</taxon>
        <taxon>Euteleostomi</taxon>
        <taxon>Actinopterygii</taxon>
        <taxon>Neopterygii</taxon>
        <taxon>Teleostei</taxon>
        <taxon>Neoteleostei</taxon>
        <taxon>Acanthomorphata</taxon>
        <taxon>Eupercaria</taxon>
        <taxon>Tetraodontiformes</taxon>
        <taxon>Tetradontoidea</taxon>
        <taxon>Tetraodontidae</taxon>
        <taxon>Takifugu</taxon>
    </lineage>
</organism>
<reference evidence="10 11" key="1">
    <citation type="journal article" date="2011" name="Genome Biol. Evol.">
        <title>Integration of the genetic map and genome assembly of fugu facilitates insights into distinct features of genome evolution in teleosts and mammals.</title>
        <authorList>
            <person name="Kai W."/>
            <person name="Kikuchi K."/>
            <person name="Tohari S."/>
            <person name="Chew A.K."/>
            <person name="Tay A."/>
            <person name="Fujiwara A."/>
            <person name="Hosoya S."/>
            <person name="Suetake H."/>
            <person name="Naruse K."/>
            <person name="Brenner S."/>
            <person name="Suzuki Y."/>
            <person name="Venkatesh B."/>
        </authorList>
    </citation>
    <scope>NUCLEOTIDE SEQUENCE [LARGE SCALE GENOMIC DNA]</scope>
</reference>
<dbReference type="Pfam" id="PF00019">
    <property type="entry name" value="TGF_beta"/>
    <property type="match status" value="1"/>
</dbReference>
<evidence type="ECO:0000256" key="5">
    <source>
        <dbReference type="ARBA" id="ARBA00023030"/>
    </source>
</evidence>
<dbReference type="GO" id="GO:0005615">
    <property type="term" value="C:extracellular space"/>
    <property type="evidence" value="ECO:0007669"/>
    <property type="project" value="TreeGrafter"/>
</dbReference>
<dbReference type="AlphaFoldDB" id="H2UH53"/>
<keyword evidence="6" id="KW-1015">Disulfide bond</keyword>
<dbReference type="PROSITE" id="PS00250">
    <property type="entry name" value="TGF_BETA_1"/>
    <property type="match status" value="1"/>
</dbReference>
<sequence>LQTCQHRAALPSRPNHQIHEGKNTSLVVPNGSQLLDVPLLLLLLLTLLCLGSCSPISPHRPAAENPLLDARDFLSHFLSTMNLTDRRPQQGPLAAHHREPTEYMLELYWRFTQDYTAAPSAGVVRSFKNEAGGVRRHPLLFNASMLHHEHITVAELHLFTLVRRAQRPSSGANCKVTIYRRPEGGIYAKDNSWVSFDLTHVVALWLRSGCSAHRLEVHITAEEEGATPEVTEVGGDPAEVDIDRSLEGKHNAAIIVFSDDQSRDHKLDKQELQQMMEHEDDLWSQVSRHHGDGRDEQPHLWSSFVYDTPPRVRRSARSEPCKRRPLFVDFKDIGWDTWIIQPLGYEAYECKGACNPPMTSEVSPTKHAIVQSLLSAKSPKRASRACCVPTKLEPISLLYHENGVVTFKHKYEGMVVAECGCR</sequence>
<dbReference type="PANTHER" id="PTHR11848:SF39">
    <property type="entry name" value="BONE MORPHOGENETIC PROTEIN 10"/>
    <property type="match status" value="1"/>
</dbReference>
<gene>
    <name evidence="10" type="primary">LOC115250232</name>
</gene>
<dbReference type="InterPro" id="IPR001111">
    <property type="entry name" value="TGF-b_propeptide"/>
</dbReference>
<dbReference type="Gene3D" id="2.10.90.10">
    <property type="entry name" value="Cystine-knot cytokines"/>
    <property type="match status" value="1"/>
</dbReference>
<evidence type="ECO:0000256" key="4">
    <source>
        <dbReference type="ARBA" id="ARBA00022729"/>
    </source>
</evidence>
<dbReference type="OMA" id="FQHKYEG"/>
<dbReference type="Gene3D" id="2.60.120.970">
    <property type="match status" value="1"/>
</dbReference>
<dbReference type="GO" id="GO:0030509">
    <property type="term" value="P:BMP signaling pathway"/>
    <property type="evidence" value="ECO:0007669"/>
    <property type="project" value="TreeGrafter"/>
</dbReference>
<dbReference type="InterPro" id="IPR015615">
    <property type="entry name" value="TGF-beta-rel"/>
</dbReference>
<proteinExistence type="inferred from homology"/>
<dbReference type="PROSITE" id="PS00018">
    <property type="entry name" value="EF_HAND_1"/>
    <property type="match status" value="1"/>
</dbReference>
<keyword evidence="3" id="KW-0964">Secreted</keyword>
<evidence type="ECO:0000313" key="10">
    <source>
        <dbReference type="Ensembl" id="ENSTRUP00000036274.2"/>
    </source>
</evidence>
<dbReference type="InterPro" id="IPR001839">
    <property type="entry name" value="TGF-b_C"/>
</dbReference>
<dbReference type="eggNOG" id="KOG3900">
    <property type="taxonomic scope" value="Eukaryota"/>
</dbReference>
<dbReference type="Proteomes" id="UP000005226">
    <property type="component" value="Chromosome 6"/>
</dbReference>
<keyword evidence="11" id="KW-1185">Reference proteome</keyword>
<name>H2UH53_TAKRU</name>
<feature type="domain" description="TGF-beta family profile" evidence="9">
    <location>
        <begin position="311"/>
        <end position="422"/>
    </location>
</feature>
<comment type="similarity">
    <text evidence="2 8">Belongs to the TGF-beta family.</text>
</comment>
<dbReference type="PROSITE" id="PS51362">
    <property type="entry name" value="TGF_BETA_2"/>
    <property type="match status" value="1"/>
</dbReference>
<dbReference type="GO" id="GO:0008083">
    <property type="term" value="F:growth factor activity"/>
    <property type="evidence" value="ECO:0007669"/>
    <property type="project" value="UniProtKB-KW"/>
</dbReference>
<keyword evidence="4" id="KW-0732">Signal</keyword>
<dbReference type="InterPro" id="IPR018247">
    <property type="entry name" value="EF_Hand_1_Ca_BS"/>
</dbReference>
<dbReference type="Pfam" id="PF00688">
    <property type="entry name" value="TGFb_propeptide"/>
    <property type="match status" value="1"/>
</dbReference>
<dbReference type="FunFam" id="2.10.90.10:FF:000001">
    <property type="entry name" value="Bone morphogenetic protein 4"/>
    <property type="match status" value="1"/>
</dbReference>
<evidence type="ECO:0000256" key="2">
    <source>
        <dbReference type="ARBA" id="ARBA00006656"/>
    </source>
</evidence>
<dbReference type="GO" id="GO:0035239">
    <property type="term" value="P:tube morphogenesis"/>
    <property type="evidence" value="ECO:0007669"/>
    <property type="project" value="UniProtKB-ARBA"/>
</dbReference>
<protein>
    <submittedName>
        <fullName evidence="10">Bone morphotic protein 10</fullName>
    </submittedName>
</protein>
<evidence type="ECO:0000256" key="3">
    <source>
        <dbReference type="ARBA" id="ARBA00022525"/>
    </source>
</evidence>
<dbReference type="GO" id="GO:0005125">
    <property type="term" value="F:cytokine activity"/>
    <property type="evidence" value="ECO:0007669"/>
    <property type="project" value="TreeGrafter"/>
</dbReference>
<dbReference type="InParanoid" id="H2UH53"/>
<comment type="subcellular location">
    <subcellularLocation>
        <location evidence="1">Secreted</location>
    </subcellularLocation>
</comment>
<evidence type="ECO:0000256" key="8">
    <source>
        <dbReference type="RuleBase" id="RU000354"/>
    </source>
</evidence>
<dbReference type="SUPFAM" id="SSF57501">
    <property type="entry name" value="Cystine-knot cytokines"/>
    <property type="match status" value="1"/>
</dbReference>
<reference evidence="10" key="2">
    <citation type="submission" date="2025-08" db="UniProtKB">
        <authorList>
            <consortium name="Ensembl"/>
        </authorList>
    </citation>
    <scope>IDENTIFICATION</scope>
</reference>
<keyword evidence="5 8" id="KW-0339">Growth factor</keyword>
<dbReference type="SMART" id="SM00204">
    <property type="entry name" value="TGFB"/>
    <property type="match status" value="1"/>
</dbReference>
<dbReference type="STRING" id="31033.ENSTRUP00000036274"/>
<evidence type="ECO:0000256" key="7">
    <source>
        <dbReference type="ARBA" id="ARBA00023180"/>
    </source>
</evidence>
<dbReference type="Ensembl" id="ENSTRUT00000036405.3">
    <property type="protein sequence ID" value="ENSTRUP00000036274.2"/>
    <property type="gene ID" value="ENSTRUG00000014185.3"/>
</dbReference>
<dbReference type="PANTHER" id="PTHR11848">
    <property type="entry name" value="TGF-BETA FAMILY"/>
    <property type="match status" value="1"/>
</dbReference>
<evidence type="ECO:0000259" key="9">
    <source>
        <dbReference type="PROSITE" id="PS51362"/>
    </source>
</evidence>